<feature type="transmembrane region" description="Helical" evidence="1">
    <location>
        <begin position="12"/>
        <end position="33"/>
    </location>
</feature>
<organism evidence="2 3">
    <name type="scientific">Paenibacillus allorhizosphaerae</name>
    <dbReference type="NCBI Taxonomy" id="2849866"/>
    <lineage>
        <taxon>Bacteria</taxon>
        <taxon>Bacillati</taxon>
        <taxon>Bacillota</taxon>
        <taxon>Bacilli</taxon>
        <taxon>Bacillales</taxon>
        <taxon>Paenibacillaceae</taxon>
        <taxon>Paenibacillus</taxon>
    </lineage>
</organism>
<feature type="transmembrane region" description="Helical" evidence="1">
    <location>
        <begin position="39"/>
        <end position="58"/>
    </location>
</feature>
<keyword evidence="1" id="KW-0472">Membrane</keyword>
<keyword evidence="1" id="KW-1133">Transmembrane helix</keyword>
<keyword evidence="3" id="KW-1185">Reference proteome</keyword>
<proteinExistence type="predicted"/>
<comment type="caution">
    <text evidence="2">The sequence shown here is derived from an EMBL/GenBank/DDBJ whole genome shotgun (WGS) entry which is preliminary data.</text>
</comment>
<gene>
    <name evidence="2" type="ORF">PAECIP111802_01326</name>
</gene>
<keyword evidence="1" id="KW-0812">Transmembrane</keyword>
<reference evidence="2 3" key="1">
    <citation type="submission" date="2021-06" db="EMBL/GenBank/DDBJ databases">
        <authorList>
            <person name="Criscuolo A."/>
        </authorList>
    </citation>
    <scope>NUCLEOTIDE SEQUENCE [LARGE SCALE GENOMIC DNA]</scope>
    <source>
        <strain evidence="3">CIP 111802</strain>
    </source>
</reference>
<feature type="transmembrane region" description="Helical" evidence="1">
    <location>
        <begin position="70"/>
        <end position="89"/>
    </location>
</feature>
<evidence type="ECO:0000313" key="2">
    <source>
        <dbReference type="EMBL" id="CAG7627174.1"/>
    </source>
</evidence>
<dbReference type="EMBL" id="CAJVCE010000003">
    <property type="protein sequence ID" value="CAG7627174.1"/>
    <property type="molecule type" value="Genomic_DNA"/>
</dbReference>
<dbReference type="Proteomes" id="UP000730618">
    <property type="component" value="Unassembled WGS sequence"/>
</dbReference>
<feature type="transmembrane region" description="Helical" evidence="1">
    <location>
        <begin position="101"/>
        <end position="120"/>
    </location>
</feature>
<protein>
    <submittedName>
        <fullName evidence="2">Uncharacterized protein</fullName>
    </submittedName>
</protein>
<evidence type="ECO:0000313" key="3">
    <source>
        <dbReference type="Proteomes" id="UP000730618"/>
    </source>
</evidence>
<name>A0ABN7TE56_9BACL</name>
<accession>A0ABN7TE56</accession>
<evidence type="ECO:0000256" key="1">
    <source>
        <dbReference type="SAM" id="Phobius"/>
    </source>
</evidence>
<sequence>MYREYCGGSKAIVVFWSLSILLIVAFSFTRRRLHLFEGIVQWCFLLCLQNNFIWLMCLNLKLVELSQNLLNYWAFDSIRSVIAPLAMIYFLELNDGLNSVWTKAICWAGMLAAMIMFIAVKYRTNTNANTTQSMAARK</sequence>